<dbReference type="GO" id="GO:0005694">
    <property type="term" value="C:chromosome"/>
    <property type="evidence" value="ECO:0007669"/>
    <property type="project" value="UniProtKB-ARBA"/>
</dbReference>
<dbReference type="KEGG" id="ppap:129802233"/>
<dbReference type="AlphaFoldDB" id="A0A1B0GMB4"/>
<evidence type="ECO:0000256" key="1">
    <source>
        <dbReference type="ARBA" id="ARBA00006914"/>
    </source>
</evidence>
<dbReference type="GO" id="GO:0016887">
    <property type="term" value="F:ATP hydrolysis activity"/>
    <property type="evidence" value="ECO:0007669"/>
    <property type="project" value="InterPro"/>
</dbReference>
<dbReference type="InterPro" id="IPR041569">
    <property type="entry name" value="AAA_lid_3"/>
</dbReference>
<dbReference type="VEuPathDB" id="VectorBase:PPAPM1_009264"/>
<dbReference type="PANTHER" id="PTHR23074">
    <property type="entry name" value="AAA DOMAIN-CONTAINING"/>
    <property type="match status" value="1"/>
</dbReference>
<dbReference type="Pfam" id="PF09336">
    <property type="entry name" value="Vps4_C"/>
    <property type="match status" value="1"/>
</dbReference>
<evidence type="ECO:0000256" key="5">
    <source>
        <dbReference type="SAM" id="MobiDB-lite"/>
    </source>
</evidence>
<dbReference type="Pfam" id="PF17862">
    <property type="entry name" value="AAA_lid_3"/>
    <property type="match status" value="1"/>
</dbReference>
<dbReference type="GO" id="GO:0008568">
    <property type="term" value="F:microtubule severing ATPase activity"/>
    <property type="evidence" value="ECO:0007669"/>
    <property type="project" value="UniProtKB-ARBA"/>
</dbReference>
<proteinExistence type="inferred from homology"/>
<organism evidence="7 8">
    <name type="scientific">Phlebotomus papatasi</name>
    <name type="common">Sandfly</name>
    <dbReference type="NCBI Taxonomy" id="29031"/>
    <lineage>
        <taxon>Eukaryota</taxon>
        <taxon>Metazoa</taxon>
        <taxon>Ecdysozoa</taxon>
        <taxon>Arthropoda</taxon>
        <taxon>Hexapoda</taxon>
        <taxon>Insecta</taxon>
        <taxon>Pterygota</taxon>
        <taxon>Neoptera</taxon>
        <taxon>Endopterygota</taxon>
        <taxon>Diptera</taxon>
        <taxon>Nematocera</taxon>
        <taxon>Psychodoidea</taxon>
        <taxon>Psychodidae</taxon>
        <taxon>Phlebotomus</taxon>
        <taxon>Phlebotomus</taxon>
    </lineage>
</organism>
<dbReference type="VEuPathDB" id="VectorBase:PPAI002190"/>
<feature type="region of interest" description="Disordered" evidence="5">
    <location>
        <begin position="248"/>
        <end position="286"/>
    </location>
</feature>
<dbReference type="PROSITE" id="PS00674">
    <property type="entry name" value="AAA"/>
    <property type="match status" value="1"/>
</dbReference>
<evidence type="ECO:0000259" key="6">
    <source>
        <dbReference type="SMART" id="SM00382"/>
    </source>
</evidence>
<dbReference type="InterPro" id="IPR003959">
    <property type="entry name" value="ATPase_AAA_core"/>
</dbReference>
<accession>A0A1B0GMB4</accession>
<feature type="compositionally biased region" description="Polar residues" evidence="5">
    <location>
        <begin position="116"/>
        <end position="125"/>
    </location>
</feature>
<dbReference type="FunFam" id="1.10.8.60:FF:000022">
    <property type="entry name" value="Fidgetin like 1"/>
    <property type="match status" value="1"/>
</dbReference>
<dbReference type="Gene3D" id="3.40.50.300">
    <property type="entry name" value="P-loop containing nucleotide triphosphate hydrolases"/>
    <property type="match status" value="1"/>
</dbReference>
<evidence type="ECO:0000256" key="2">
    <source>
        <dbReference type="ARBA" id="ARBA00022741"/>
    </source>
</evidence>
<feature type="region of interest" description="Disordered" evidence="5">
    <location>
        <begin position="82"/>
        <end position="125"/>
    </location>
</feature>
<dbReference type="EMBL" id="AJVK01003104">
    <property type="status" value="NOT_ANNOTATED_CDS"/>
    <property type="molecule type" value="Genomic_DNA"/>
</dbReference>
<feature type="compositionally biased region" description="Basic and acidic residues" evidence="5">
    <location>
        <begin position="142"/>
        <end position="152"/>
    </location>
</feature>
<dbReference type="PANTHER" id="PTHR23074:SF17">
    <property type="entry name" value="FIDGETIN-LIKE PROTEIN 1"/>
    <property type="match status" value="1"/>
</dbReference>
<comment type="similarity">
    <text evidence="1 4">Belongs to the AAA ATPase family.</text>
</comment>
<dbReference type="InterPro" id="IPR050304">
    <property type="entry name" value="MT-severing_AAA_ATPase"/>
</dbReference>
<dbReference type="EnsemblMetazoa" id="PPAI002190-RA">
    <property type="protein sequence ID" value="PPAI002190-PA"/>
    <property type="gene ID" value="PPAI002190"/>
</dbReference>
<keyword evidence="8" id="KW-1185">Reference proteome</keyword>
<dbReference type="GO" id="GO:0005524">
    <property type="term" value="F:ATP binding"/>
    <property type="evidence" value="ECO:0007669"/>
    <property type="project" value="UniProtKB-KW"/>
</dbReference>
<evidence type="ECO:0000313" key="7">
    <source>
        <dbReference type="EnsemblMetazoa" id="PPAI002190-PA"/>
    </source>
</evidence>
<evidence type="ECO:0000256" key="4">
    <source>
        <dbReference type="RuleBase" id="RU003651"/>
    </source>
</evidence>
<evidence type="ECO:0000313" key="8">
    <source>
        <dbReference type="Proteomes" id="UP000092462"/>
    </source>
</evidence>
<dbReference type="SUPFAM" id="SSF52540">
    <property type="entry name" value="P-loop containing nucleoside triphosphate hydrolases"/>
    <property type="match status" value="1"/>
</dbReference>
<dbReference type="GO" id="GO:0005813">
    <property type="term" value="C:centrosome"/>
    <property type="evidence" value="ECO:0007669"/>
    <property type="project" value="UniProtKB-ARBA"/>
</dbReference>
<feature type="region of interest" description="Disordered" evidence="5">
    <location>
        <begin position="138"/>
        <end position="179"/>
    </location>
</feature>
<feature type="compositionally biased region" description="Low complexity" evidence="5">
    <location>
        <begin position="100"/>
        <end position="109"/>
    </location>
</feature>
<dbReference type="SMART" id="SM00382">
    <property type="entry name" value="AAA"/>
    <property type="match status" value="1"/>
</dbReference>
<dbReference type="InterPro" id="IPR015415">
    <property type="entry name" value="Spast_Vps4_C"/>
</dbReference>
<evidence type="ECO:0000256" key="3">
    <source>
        <dbReference type="ARBA" id="ARBA00022840"/>
    </source>
</evidence>
<dbReference type="GO" id="GO:0051013">
    <property type="term" value="P:microtubule severing"/>
    <property type="evidence" value="ECO:0007669"/>
    <property type="project" value="UniProtKB-ARBA"/>
</dbReference>
<dbReference type="InterPro" id="IPR003593">
    <property type="entry name" value="AAA+_ATPase"/>
</dbReference>
<dbReference type="Pfam" id="PF00004">
    <property type="entry name" value="AAA"/>
    <property type="match status" value="1"/>
</dbReference>
<dbReference type="Proteomes" id="UP000092462">
    <property type="component" value="Unassembled WGS sequence"/>
</dbReference>
<dbReference type="RefSeq" id="XP_055703883.1">
    <property type="nucleotide sequence ID" value="XM_055847908.1"/>
</dbReference>
<dbReference type="GeneID" id="129802233"/>
<protein>
    <recommendedName>
        <fullName evidence="6">AAA+ ATPase domain-containing protein</fullName>
    </recommendedName>
</protein>
<feature type="compositionally biased region" description="Basic and acidic residues" evidence="5">
    <location>
        <begin position="214"/>
        <end position="224"/>
    </location>
</feature>
<name>A0A1B0GMB4_PHLPP</name>
<dbReference type="OrthoDB" id="10251136at2759"/>
<dbReference type="Gene3D" id="1.10.8.60">
    <property type="match status" value="1"/>
</dbReference>
<feature type="compositionally biased region" description="Basic and acidic residues" evidence="5">
    <location>
        <begin position="269"/>
        <end position="283"/>
    </location>
</feature>
<feature type="region of interest" description="Disordered" evidence="5">
    <location>
        <begin position="205"/>
        <end position="224"/>
    </location>
</feature>
<keyword evidence="2 4" id="KW-0547">Nucleotide-binding</keyword>
<dbReference type="GO" id="GO:0031114">
    <property type="term" value="P:regulation of microtubule depolymerization"/>
    <property type="evidence" value="ECO:0007669"/>
    <property type="project" value="UniProtKB-ARBA"/>
</dbReference>
<keyword evidence="3 4" id="KW-0067">ATP-binding</keyword>
<dbReference type="InterPro" id="IPR003960">
    <property type="entry name" value="ATPase_AAA_CS"/>
</dbReference>
<sequence>MFTQKEWHQLFSAVKENEQSCILKAMLNSRKDADVEKMSVEGLSKITESFIKPDDLHDIPGMIPPEETITNEALQALFEEEDDISESAKPSGITKDVSDSVKSQESSSSIFPKNPSKPTTPQSSQELDFDFGQLEEIFSQKSENEEPFEKRMGYSSSYEESNPEPPLRMESPKRILPQKSWETNKTSWMKKNFSQANERAPYREPFLRTNSPNEYERKEEPKKPKTDFITARKELQVQNLINYGKDCRSSVSGGGRRVGLRKPVAPKNDFPEELPKKKDKTSDDELCDQLSHIDPKIIEMIRNEIMMKVPVIDWKDIIGLTYAKSVIQEAIVMPMLRPDIFTGLRRPPRGILLFGPPGTGKTLIGKCIASRANATFFNISASTLTSKYIGEGEKMVRGLFAVASAQQPSVIFIDEIDSLLCQRSESEHESSRRLKTEFLIHLDGAATNENELVLVVGATNRPQELDEAVRRRFVKRLYIPLPILEARLEMVRSLFSKVANNLSADDMVSISKLTDGFSGADMKSLCQEASMGPIRSIPIEKFHDFSNSDLRPVNFKDFQTAMQCVRASVSPEDIENYLKWDKVYGSGGRTT</sequence>
<dbReference type="FunFam" id="3.40.50.300:FF:000093">
    <property type="entry name" value="Fidgetin-like 1"/>
    <property type="match status" value="1"/>
</dbReference>
<dbReference type="GO" id="GO:0000070">
    <property type="term" value="P:mitotic sister chromatid segregation"/>
    <property type="evidence" value="ECO:0007669"/>
    <property type="project" value="UniProtKB-ARBA"/>
</dbReference>
<feature type="domain" description="AAA+ ATPase" evidence="6">
    <location>
        <begin position="347"/>
        <end position="484"/>
    </location>
</feature>
<dbReference type="InterPro" id="IPR027417">
    <property type="entry name" value="P-loop_NTPase"/>
</dbReference>
<reference evidence="7" key="1">
    <citation type="submission" date="2022-08" db="UniProtKB">
        <authorList>
            <consortium name="EnsemblMetazoa"/>
        </authorList>
    </citation>
    <scope>IDENTIFICATION</scope>
    <source>
        <strain evidence="7">Israel</strain>
    </source>
</reference>